<organism evidence="2 3">
    <name type="scientific">Aspergillus niger</name>
    <dbReference type="NCBI Taxonomy" id="5061"/>
    <lineage>
        <taxon>Eukaryota</taxon>
        <taxon>Fungi</taxon>
        <taxon>Dikarya</taxon>
        <taxon>Ascomycota</taxon>
        <taxon>Pezizomycotina</taxon>
        <taxon>Eurotiomycetes</taxon>
        <taxon>Eurotiomycetidae</taxon>
        <taxon>Eurotiales</taxon>
        <taxon>Aspergillaceae</taxon>
        <taxon>Aspergillus</taxon>
        <taxon>Aspergillus subgen. Circumdati</taxon>
    </lineage>
</organism>
<accession>A0A254UFG5</accession>
<name>A0A254UFG5_ASPNG</name>
<evidence type="ECO:0000256" key="1">
    <source>
        <dbReference type="SAM" id="SignalP"/>
    </source>
</evidence>
<protein>
    <submittedName>
        <fullName evidence="2">1-pyrroline-5-carboxylate dehydrogenase</fullName>
    </submittedName>
</protein>
<gene>
    <name evidence="2" type="ORF">CAN33_0031055</name>
</gene>
<feature type="chain" id="PRO_5015076453" evidence="1">
    <location>
        <begin position="23"/>
        <end position="383"/>
    </location>
</feature>
<dbReference type="Gene3D" id="3.40.390.10">
    <property type="entry name" value="Collagenase (Catalytic Domain)"/>
    <property type="match status" value="1"/>
</dbReference>
<feature type="signal peptide" evidence="1">
    <location>
        <begin position="1"/>
        <end position="22"/>
    </location>
</feature>
<dbReference type="SUPFAM" id="SSF55486">
    <property type="entry name" value="Metalloproteases ('zincins'), catalytic domain"/>
    <property type="match status" value="1"/>
</dbReference>
<dbReference type="OrthoDB" id="4506810at2759"/>
<dbReference type="EMBL" id="NKJJ02000002">
    <property type="protein sequence ID" value="TPR04702.1"/>
    <property type="molecule type" value="Genomic_DNA"/>
</dbReference>
<dbReference type="InterPro" id="IPR024079">
    <property type="entry name" value="MetalloPept_cat_dom_sf"/>
</dbReference>
<sequence>MGKWAATVMGLFWALFSCHALAFPFEPFPSEADVFSPANGSDLAPRHLFKRAPRYPRVKYGSTCSAAQQEYIDTELDEVQTMLSRSLQQLQTLRSVIRERQEPATWGIREAEYTRLFNAWVSMMGTIQFNPTTERPLGANDQPLSWRTTDRNIGSLMSIYRRIRRTLQDRTLAITIHCNDEFWKWDKDLSTNEKRIYRDTRPVGEAAQPFMKLDEPGRLCHEGKGGNGWRMLNEVTQEDEICICPVVFERTATSNTLSSLPNTKESLKSRHIDDIKRYYAAGTLLHEISHCSTILGADRTHDLKATIGPHSMPAYEKDRVSVLAASNPTLGCYRNADSVAYLALALYYSECDWSKGRCAVGKEPFEYHKLIGDRRDYLRFIFS</sequence>
<reference evidence="3" key="1">
    <citation type="submission" date="2018-10" db="EMBL/GenBank/DDBJ databases">
        <title>FDA dAtabase for Regulatory Grade micrObial Sequences (FDA-ARGOS): Supporting development and validation of Infectious Disease Dx tests.</title>
        <authorList>
            <person name="Kerrigan L."/>
            <person name="Tallon L."/>
            <person name="Sadzewicz L."/>
            <person name="Sengamalay N."/>
            <person name="Ott S."/>
            <person name="Godinez A."/>
            <person name="Nagaraj S."/>
            <person name="Vavikolanu K."/>
            <person name="Nadendla S."/>
            <person name="George J."/>
            <person name="Sichtig H."/>
        </authorList>
    </citation>
    <scope>NUCLEOTIDE SEQUENCE [LARGE SCALE GENOMIC DNA]</scope>
    <source>
        <strain evidence="3">FDAARGOS_311</strain>
    </source>
</reference>
<dbReference type="AlphaFoldDB" id="A0A254UFG5"/>
<proteinExistence type="predicted"/>
<comment type="caution">
    <text evidence="2">The sequence shown here is derived from an EMBL/GenBank/DDBJ whole genome shotgun (WGS) entry which is preliminary data.</text>
</comment>
<dbReference type="VEuPathDB" id="FungiDB:ASPNIDRAFT2_1167766"/>
<dbReference type="PROSITE" id="PS51257">
    <property type="entry name" value="PROKAR_LIPOPROTEIN"/>
    <property type="match status" value="1"/>
</dbReference>
<keyword evidence="1" id="KW-0732">Signal</keyword>
<evidence type="ECO:0000313" key="3">
    <source>
        <dbReference type="Proteomes" id="UP000197666"/>
    </source>
</evidence>
<dbReference type="Proteomes" id="UP000197666">
    <property type="component" value="Unassembled WGS sequence"/>
</dbReference>
<dbReference type="GO" id="GO:0008237">
    <property type="term" value="F:metallopeptidase activity"/>
    <property type="evidence" value="ECO:0007669"/>
    <property type="project" value="InterPro"/>
</dbReference>
<evidence type="ECO:0000313" key="2">
    <source>
        <dbReference type="EMBL" id="TPR04702.1"/>
    </source>
</evidence>
<dbReference type="VEuPathDB" id="FungiDB:ATCC64974_91680"/>